<keyword evidence="2" id="KW-1185">Reference proteome</keyword>
<reference evidence="1 2" key="1">
    <citation type="submission" date="2016-10" db="EMBL/GenBank/DDBJ databases">
        <authorList>
            <person name="de Groot N.N."/>
        </authorList>
    </citation>
    <scope>NUCLEOTIDE SEQUENCE [LARGE SCALE GENOMIC DNA]</scope>
    <source>
        <strain evidence="1 2">DSM 21741</strain>
    </source>
</reference>
<dbReference type="RefSeq" id="WP_091414421.1">
    <property type="nucleotide sequence ID" value="NZ_LT629749.1"/>
</dbReference>
<dbReference type="SUPFAM" id="SSF53756">
    <property type="entry name" value="UDP-Glycosyltransferase/glycogen phosphorylase"/>
    <property type="match status" value="1"/>
</dbReference>
<name>A0A1H1YY87_9ACTN</name>
<organism evidence="1 2">
    <name type="scientific">Friedmanniella luteola</name>
    <dbReference type="NCBI Taxonomy" id="546871"/>
    <lineage>
        <taxon>Bacteria</taxon>
        <taxon>Bacillati</taxon>
        <taxon>Actinomycetota</taxon>
        <taxon>Actinomycetes</taxon>
        <taxon>Propionibacteriales</taxon>
        <taxon>Nocardioidaceae</taxon>
        <taxon>Friedmanniella</taxon>
    </lineage>
</organism>
<dbReference type="AlphaFoldDB" id="A0A1H1YY87"/>
<accession>A0A1H1YY87</accession>
<dbReference type="OrthoDB" id="9794513at2"/>
<dbReference type="Proteomes" id="UP000199092">
    <property type="component" value="Chromosome I"/>
</dbReference>
<dbReference type="EMBL" id="LT629749">
    <property type="protein sequence ID" value="SDT26378.1"/>
    <property type="molecule type" value="Genomic_DNA"/>
</dbReference>
<gene>
    <name evidence="1" type="ORF">SAMN04488543_3492</name>
</gene>
<evidence type="ECO:0000313" key="1">
    <source>
        <dbReference type="EMBL" id="SDT26378.1"/>
    </source>
</evidence>
<dbReference type="STRING" id="546871.SAMN04488543_3492"/>
<dbReference type="Gene3D" id="3.40.50.2000">
    <property type="entry name" value="Glycogen Phosphorylase B"/>
    <property type="match status" value="1"/>
</dbReference>
<protein>
    <recommendedName>
        <fullName evidence="3">Glycosyl transferases group 1</fullName>
    </recommendedName>
</protein>
<proteinExistence type="predicted"/>
<sequence>MRILLWNVHGGYSDSLTSGGHTYLYLPADQHGSGGLPRLDRPDGVDVRLTSAEELRDDPPDVVVLQRLEELDLAAAAGIRPGADVPAVFCEHNTPRVDVPDSRHPLADRDDVTIVHVTHFNALFWDCGSTRTAVVEHGIADPGPLYTGVLPHLAFVVNEPVRRWRGTGTDLLARFAEHPVDAFGIDAERLPAALPGSPRLAYAGNLTPTELYAELAQRRAYLHLNRWTSLGLSLIQAMLLGLPVLVLETTEASRAVPAGAGALSTDVEVLRREAARLLTDPDEAAARGQVARAAALERYGLERFCRAWDTVLERAVEQHGP</sequence>
<evidence type="ECO:0008006" key="3">
    <source>
        <dbReference type="Google" id="ProtNLM"/>
    </source>
</evidence>
<evidence type="ECO:0000313" key="2">
    <source>
        <dbReference type="Proteomes" id="UP000199092"/>
    </source>
</evidence>